<keyword evidence="3 6" id="KW-0238">DNA-binding</keyword>
<accession>A0ABT9XWL6</accession>
<dbReference type="Gene3D" id="3.40.190.290">
    <property type="match status" value="1"/>
</dbReference>
<evidence type="ECO:0000259" key="5">
    <source>
        <dbReference type="PROSITE" id="PS50931"/>
    </source>
</evidence>
<name>A0ABT9XWL6_9BACI</name>
<dbReference type="CDD" id="cd08420">
    <property type="entry name" value="PBP2_CysL_like"/>
    <property type="match status" value="1"/>
</dbReference>
<evidence type="ECO:0000256" key="1">
    <source>
        <dbReference type="ARBA" id="ARBA00009437"/>
    </source>
</evidence>
<feature type="domain" description="HTH lysR-type" evidence="5">
    <location>
        <begin position="1"/>
        <end position="58"/>
    </location>
</feature>
<comment type="caution">
    <text evidence="6">The sequence shown here is derived from an EMBL/GenBank/DDBJ whole genome shotgun (WGS) entry which is preliminary data.</text>
</comment>
<evidence type="ECO:0000256" key="4">
    <source>
        <dbReference type="ARBA" id="ARBA00023163"/>
    </source>
</evidence>
<protein>
    <submittedName>
        <fullName evidence="6">DNA-binding transcriptional LysR family regulator</fullName>
    </submittedName>
</protein>
<gene>
    <name evidence="6" type="ORF">J2S10_003153</name>
</gene>
<dbReference type="GO" id="GO:0003677">
    <property type="term" value="F:DNA binding"/>
    <property type="evidence" value="ECO:0007669"/>
    <property type="project" value="UniProtKB-KW"/>
</dbReference>
<dbReference type="Pfam" id="PF03466">
    <property type="entry name" value="LysR_substrate"/>
    <property type="match status" value="1"/>
</dbReference>
<dbReference type="PANTHER" id="PTHR30126:SF39">
    <property type="entry name" value="HTH-TYPE TRANSCRIPTIONAL REGULATOR CYSL"/>
    <property type="match status" value="1"/>
</dbReference>
<evidence type="ECO:0000256" key="2">
    <source>
        <dbReference type="ARBA" id="ARBA00023015"/>
    </source>
</evidence>
<dbReference type="InterPro" id="IPR036390">
    <property type="entry name" value="WH_DNA-bd_sf"/>
</dbReference>
<dbReference type="Gene3D" id="1.10.10.10">
    <property type="entry name" value="Winged helix-like DNA-binding domain superfamily/Winged helix DNA-binding domain"/>
    <property type="match status" value="1"/>
</dbReference>
<dbReference type="SUPFAM" id="SSF53850">
    <property type="entry name" value="Periplasmic binding protein-like II"/>
    <property type="match status" value="1"/>
</dbReference>
<keyword evidence="7" id="KW-1185">Reference proteome</keyword>
<sequence>MIVDTMKVFVTVIEQKNFTRAAEILNISQPNVSLHIRNLENDLGTKLVHRSPKQVRITEAGEILYKHAKQILLHFEEAKHEINDLRHVVTGKLRVGASFTIGEYILPKVLAEYAGQFPLVDVQIIISNTEEVIEGVRSNQLDIGLIEGETNCHDIHIQSFMEDEMIVVVPSNHTLSQMRLIEKDMLQNQIWISREVGSGTRTYMDKFISELGLIIKRSFVFSSNQGVKEAVKAGLGIALLSRWTIDREIETNEIRALTLKNKKIKRPFSFVKSKNSDESKAIKMFLQKIEEFRMNN</sequence>
<evidence type="ECO:0000256" key="3">
    <source>
        <dbReference type="ARBA" id="ARBA00023125"/>
    </source>
</evidence>
<dbReference type="Proteomes" id="UP001224122">
    <property type="component" value="Unassembled WGS sequence"/>
</dbReference>
<dbReference type="PROSITE" id="PS50931">
    <property type="entry name" value="HTH_LYSR"/>
    <property type="match status" value="1"/>
</dbReference>
<dbReference type="EMBL" id="JAUSTW010000005">
    <property type="protein sequence ID" value="MDQ0199970.1"/>
    <property type="molecule type" value="Genomic_DNA"/>
</dbReference>
<dbReference type="InterPro" id="IPR036388">
    <property type="entry name" value="WH-like_DNA-bd_sf"/>
</dbReference>
<evidence type="ECO:0000313" key="6">
    <source>
        <dbReference type="EMBL" id="MDQ0199970.1"/>
    </source>
</evidence>
<dbReference type="Pfam" id="PF00126">
    <property type="entry name" value="HTH_1"/>
    <property type="match status" value="1"/>
</dbReference>
<evidence type="ECO:0000313" key="7">
    <source>
        <dbReference type="Proteomes" id="UP001224122"/>
    </source>
</evidence>
<keyword evidence="4" id="KW-0804">Transcription</keyword>
<dbReference type="InterPro" id="IPR000847">
    <property type="entry name" value="LysR_HTH_N"/>
</dbReference>
<dbReference type="SUPFAM" id="SSF46785">
    <property type="entry name" value="Winged helix' DNA-binding domain"/>
    <property type="match status" value="1"/>
</dbReference>
<reference evidence="6 7" key="1">
    <citation type="submission" date="2023-07" db="EMBL/GenBank/DDBJ databases">
        <title>Genomic Encyclopedia of Type Strains, Phase IV (KMG-IV): sequencing the most valuable type-strain genomes for metagenomic binning, comparative biology and taxonomic classification.</title>
        <authorList>
            <person name="Goeker M."/>
        </authorList>
    </citation>
    <scope>NUCLEOTIDE SEQUENCE [LARGE SCALE GENOMIC DNA]</scope>
    <source>
        <strain evidence="6 7">DSM 27594</strain>
    </source>
</reference>
<organism evidence="6 7">
    <name type="scientific">Neobacillus ginsengisoli</name>
    <dbReference type="NCBI Taxonomy" id="904295"/>
    <lineage>
        <taxon>Bacteria</taxon>
        <taxon>Bacillati</taxon>
        <taxon>Bacillota</taxon>
        <taxon>Bacilli</taxon>
        <taxon>Bacillales</taxon>
        <taxon>Bacillaceae</taxon>
        <taxon>Neobacillus</taxon>
    </lineage>
</organism>
<dbReference type="RefSeq" id="WP_307409386.1">
    <property type="nucleotide sequence ID" value="NZ_JAUSTW010000005.1"/>
</dbReference>
<dbReference type="PANTHER" id="PTHR30126">
    <property type="entry name" value="HTH-TYPE TRANSCRIPTIONAL REGULATOR"/>
    <property type="match status" value="1"/>
</dbReference>
<comment type="similarity">
    <text evidence="1">Belongs to the LysR transcriptional regulatory family.</text>
</comment>
<keyword evidence="2" id="KW-0805">Transcription regulation</keyword>
<dbReference type="InterPro" id="IPR005119">
    <property type="entry name" value="LysR_subst-bd"/>
</dbReference>
<proteinExistence type="inferred from homology"/>
<dbReference type="PRINTS" id="PR00039">
    <property type="entry name" value="HTHLYSR"/>
</dbReference>